<evidence type="ECO:0000256" key="3">
    <source>
        <dbReference type="ARBA" id="ARBA00022630"/>
    </source>
</evidence>
<dbReference type="PRINTS" id="PR00368">
    <property type="entry name" value="FADPNR"/>
</dbReference>
<dbReference type="PRINTS" id="PR00411">
    <property type="entry name" value="PNDRDTASEI"/>
</dbReference>
<evidence type="ECO:0000313" key="9">
    <source>
        <dbReference type="EMBL" id="WXB07411.1"/>
    </source>
</evidence>
<evidence type="ECO:0000256" key="4">
    <source>
        <dbReference type="ARBA" id="ARBA00022827"/>
    </source>
</evidence>
<reference evidence="9" key="1">
    <citation type="submission" date="2021-12" db="EMBL/GenBank/DDBJ databases">
        <title>Discovery of the Pendulisporaceae a myxobacterial family with distinct sporulation behavior and unique specialized metabolism.</title>
        <authorList>
            <person name="Garcia R."/>
            <person name="Popoff A."/>
            <person name="Bader C.D."/>
            <person name="Loehr J."/>
            <person name="Walesch S."/>
            <person name="Walt C."/>
            <person name="Boldt J."/>
            <person name="Bunk B."/>
            <person name="Haeckl F.J.F.P.J."/>
            <person name="Gunesch A.P."/>
            <person name="Birkelbach J."/>
            <person name="Nuebel U."/>
            <person name="Pietschmann T."/>
            <person name="Bach T."/>
            <person name="Mueller R."/>
        </authorList>
    </citation>
    <scope>NUCLEOTIDE SEQUENCE</scope>
    <source>
        <strain evidence="9">MSr11367</strain>
    </source>
</reference>
<gene>
    <name evidence="9" type="ORF">LVJ94_09210</name>
</gene>
<evidence type="ECO:0000256" key="2">
    <source>
        <dbReference type="ARBA" id="ARBA00005272"/>
    </source>
</evidence>
<dbReference type="InterPro" id="IPR023753">
    <property type="entry name" value="FAD/NAD-binding_dom"/>
</dbReference>
<dbReference type="InterPro" id="IPR051169">
    <property type="entry name" value="NADH-Q_oxidoreductase"/>
</dbReference>
<dbReference type="Gene3D" id="3.50.50.100">
    <property type="match status" value="1"/>
</dbReference>
<dbReference type="PANTHER" id="PTHR42913">
    <property type="entry name" value="APOPTOSIS-INDUCING FACTOR 1"/>
    <property type="match status" value="1"/>
</dbReference>
<proteinExistence type="inferred from homology"/>
<keyword evidence="4" id="KW-0274">FAD</keyword>
<keyword evidence="3" id="KW-0285">Flavoprotein</keyword>
<name>A0ABZ2LC91_9BACT</name>
<keyword evidence="7" id="KW-0472">Membrane</keyword>
<accession>A0ABZ2LC91</accession>
<dbReference type="RefSeq" id="WP_394837073.1">
    <property type="nucleotide sequence ID" value="NZ_CP089929.1"/>
</dbReference>
<dbReference type="Proteomes" id="UP001374803">
    <property type="component" value="Chromosome"/>
</dbReference>
<comment type="cofactor">
    <cofactor evidence="1">
        <name>FAD</name>
        <dbReference type="ChEBI" id="CHEBI:57692"/>
    </cofactor>
</comment>
<evidence type="ECO:0000256" key="6">
    <source>
        <dbReference type="SAM" id="MobiDB-lite"/>
    </source>
</evidence>
<keyword evidence="7" id="KW-0812">Transmembrane</keyword>
<protein>
    <submittedName>
        <fullName evidence="9">NAD(P)/FAD-dependent oxidoreductase</fullName>
    </submittedName>
</protein>
<keyword evidence="10" id="KW-1185">Reference proteome</keyword>
<evidence type="ECO:0000256" key="1">
    <source>
        <dbReference type="ARBA" id="ARBA00001974"/>
    </source>
</evidence>
<dbReference type="InterPro" id="IPR036188">
    <property type="entry name" value="FAD/NAD-bd_sf"/>
</dbReference>
<comment type="similarity">
    <text evidence="2">Belongs to the NADH dehydrogenase family.</text>
</comment>
<evidence type="ECO:0000259" key="8">
    <source>
        <dbReference type="Pfam" id="PF07992"/>
    </source>
</evidence>
<feature type="transmembrane region" description="Helical" evidence="7">
    <location>
        <begin position="378"/>
        <end position="396"/>
    </location>
</feature>
<keyword evidence="5" id="KW-0560">Oxidoreductase</keyword>
<feature type="domain" description="FAD/NAD(P)-binding" evidence="8">
    <location>
        <begin position="5"/>
        <end position="328"/>
    </location>
</feature>
<sequence>MSLPHVVIVGGGFGGLTAAQALKRSPVRVTLIDRRNHYLFQPLLYQVAMAGLSPADIASPIRSVLAEQKNVTVLLDQAANVDLVQKAITTETGARLDYDFLILAAGAKSDYFGHAEWEQFAPGLKTLTDATEIRRRVLLAFELAERETDEARRRWLLTFVVIGGGPTGVELAGALRELSQHVLTRDFRRIDPTEAHVILMEGGPRVLASFPEDLSQAAVRQLGELGVEIRTGTRVTDIDAQGVAFQSSPDSPPSRLEAANVVWAAGVRATRLTGKLGLPIDRAGRVIVREDCSLPGHPEAFAIGDMAAFTDEEGKLLPGVSPVAMQQARYAAKLVTRAVRDGKALAEFPHEKFRYFDKGTMATIGRSRAVAESGRLKLTGFIAWLAWLFVHLWFLIGHRNRVAVLLTWAWSYVTYERGARLITGRVDAIHPDTEQPPAALAPPTPPRALSTDGARQEERSSEPLRSPQPSH</sequence>
<organism evidence="9 10">
    <name type="scientific">Pendulispora rubella</name>
    <dbReference type="NCBI Taxonomy" id="2741070"/>
    <lineage>
        <taxon>Bacteria</taxon>
        <taxon>Pseudomonadati</taxon>
        <taxon>Myxococcota</taxon>
        <taxon>Myxococcia</taxon>
        <taxon>Myxococcales</taxon>
        <taxon>Sorangiineae</taxon>
        <taxon>Pendulisporaceae</taxon>
        <taxon>Pendulispora</taxon>
    </lineage>
</organism>
<dbReference type="PANTHER" id="PTHR42913:SF3">
    <property type="entry name" value="64 KDA MITOCHONDRIAL NADH DEHYDROGENASE (EUROFUNG)"/>
    <property type="match status" value="1"/>
</dbReference>
<dbReference type="EMBL" id="CP089983">
    <property type="protein sequence ID" value="WXB07411.1"/>
    <property type="molecule type" value="Genomic_DNA"/>
</dbReference>
<keyword evidence="7" id="KW-1133">Transmembrane helix</keyword>
<evidence type="ECO:0000256" key="7">
    <source>
        <dbReference type="SAM" id="Phobius"/>
    </source>
</evidence>
<dbReference type="SUPFAM" id="SSF51905">
    <property type="entry name" value="FAD/NAD(P)-binding domain"/>
    <property type="match status" value="1"/>
</dbReference>
<evidence type="ECO:0000256" key="5">
    <source>
        <dbReference type="ARBA" id="ARBA00023002"/>
    </source>
</evidence>
<evidence type="ECO:0000313" key="10">
    <source>
        <dbReference type="Proteomes" id="UP001374803"/>
    </source>
</evidence>
<feature type="region of interest" description="Disordered" evidence="6">
    <location>
        <begin position="432"/>
        <end position="471"/>
    </location>
</feature>
<dbReference type="Pfam" id="PF07992">
    <property type="entry name" value="Pyr_redox_2"/>
    <property type="match status" value="1"/>
</dbReference>